<dbReference type="EMBL" id="KZ454992">
    <property type="protein sequence ID" value="PKI83075.1"/>
    <property type="molecule type" value="Genomic_DNA"/>
</dbReference>
<keyword evidence="5 7" id="KW-0508">mRNA splicing</keyword>
<evidence type="ECO:0000313" key="11">
    <source>
        <dbReference type="Proteomes" id="UP000232875"/>
    </source>
</evidence>
<dbReference type="Pfam" id="PF11708">
    <property type="entry name" value="Slu7"/>
    <property type="match status" value="1"/>
</dbReference>
<dbReference type="GO" id="GO:0030628">
    <property type="term" value="F:pre-mRNA 3'-splice site binding"/>
    <property type="evidence" value="ECO:0007669"/>
    <property type="project" value="UniProtKB-UniRule"/>
</dbReference>
<feature type="region of interest" description="Disordered" evidence="8">
    <location>
        <begin position="174"/>
        <end position="220"/>
    </location>
</feature>
<evidence type="ECO:0000256" key="3">
    <source>
        <dbReference type="ARBA" id="ARBA00022664"/>
    </source>
</evidence>
<comment type="subcellular location">
    <subcellularLocation>
        <location evidence="1 7">Nucleus</location>
    </subcellularLocation>
</comment>
<evidence type="ECO:0000256" key="6">
    <source>
        <dbReference type="ARBA" id="ARBA00023242"/>
    </source>
</evidence>
<sequence length="408" mass="46639">MSSAGKLSREEYRQQKELEAARKAGTAPPARDDDGREINPHIPHFMLKAPWYMDAGKPSLKHQRKQEACKEEAGLDDWYVRGAVAGPSAGKYRKGACENCGSMSHKTKDCLERPRKRGAKWTGKDIRPDEVVQSLDKDFGYDAKRDRWNGYDPSMYKDVVHKYEAIEEERRRLREEEIDHQGDAEPAKKKEKKRSTDDAFDSSSSESEDDEKYAEKADMVGQGINTDTRVTVRNLRIREDRAKYLNDLNSDSAHYDPKTRSMRDAPYQGAAVGDFPFAGDGFQRAQSGTADMQKMQLFAWQAESRGNAAMHMQANPTVNEIQFKEFQQKNEQHLAESKSSILERYGGEEHLNMLPKELLGGQTEEYVEYSPAGHVIRGQERAKAKSRYEEDVYENNHTTYRIPFLLHG</sequence>
<keyword evidence="11" id="KW-1185">Reference proteome</keyword>
<accession>A0A2N1J946</accession>
<evidence type="ECO:0000256" key="2">
    <source>
        <dbReference type="ARBA" id="ARBA00007203"/>
    </source>
</evidence>
<keyword evidence="4 7" id="KW-0747">Spliceosome</keyword>
<keyword evidence="3 7" id="KW-0507">mRNA processing</keyword>
<dbReference type="Proteomes" id="UP000232875">
    <property type="component" value="Unassembled WGS sequence"/>
</dbReference>
<evidence type="ECO:0000256" key="7">
    <source>
        <dbReference type="RuleBase" id="RU367071"/>
    </source>
</evidence>
<feature type="compositionally biased region" description="Basic and acidic residues" evidence="8">
    <location>
        <begin position="7"/>
        <end position="22"/>
    </location>
</feature>
<dbReference type="STRING" id="2020962.A0A2N1J946"/>
<protein>
    <recommendedName>
        <fullName evidence="7">Pre-mRNA-splicing factor SLU7</fullName>
    </recommendedName>
</protein>
<dbReference type="PANTHER" id="PTHR12942:SF2">
    <property type="entry name" value="PRE-MRNA-SPLICING FACTOR SLU7"/>
    <property type="match status" value="1"/>
</dbReference>
<feature type="domain" description="Pre-mRNA-splicing factor SLU7" evidence="9">
    <location>
        <begin position="140"/>
        <end position="399"/>
    </location>
</feature>
<dbReference type="PANTHER" id="PTHR12942">
    <property type="entry name" value="STEP II SPLICING FACTOR SLU7"/>
    <property type="match status" value="1"/>
</dbReference>
<feature type="compositionally biased region" description="Basic and acidic residues" evidence="8">
    <location>
        <begin position="174"/>
        <end position="188"/>
    </location>
</feature>
<dbReference type="GO" id="GO:0005681">
    <property type="term" value="C:spliceosomal complex"/>
    <property type="evidence" value="ECO:0007669"/>
    <property type="project" value="UniProtKB-UniRule"/>
</dbReference>
<keyword evidence="6 7" id="KW-0539">Nucleus</keyword>
<dbReference type="GO" id="GO:0000398">
    <property type="term" value="P:mRNA splicing, via spliceosome"/>
    <property type="evidence" value="ECO:0007669"/>
    <property type="project" value="UniProtKB-UniRule"/>
</dbReference>
<dbReference type="AlphaFoldDB" id="A0A2N1J946"/>
<gene>
    <name evidence="10" type="primary">SLU7</name>
    <name evidence="10" type="ORF">MVES_002750</name>
</gene>
<dbReference type="InterPro" id="IPR021715">
    <property type="entry name" value="Slu7_dom"/>
</dbReference>
<feature type="compositionally biased region" description="Basic and acidic residues" evidence="8">
    <location>
        <begin position="30"/>
        <end position="39"/>
    </location>
</feature>
<feature type="region of interest" description="Disordered" evidence="8">
    <location>
        <begin position="1"/>
        <end position="41"/>
    </location>
</feature>
<evidence type="ECO:0000256" key="1">
    <source>
        <dbReference type="ARBA" id="ARBA00004123"/>
    </source>
</evidence>
<evidence type="ECO:0000313" key="10">
    <source>
        <dbReference type="EMBL" id="PKI83075.1"/>
    </source>
</evidence>
<evidence type="ECO:0000256" key="5">
    <source>
        <dbReference type="ARBA" id="ARBA00023187"/>
    </source>
</evidence>
<evidence type="ECO:0000256" key="4">
    <source>
        <dbReference type="ARBA" id="ARBA00022728"/>
    </source>
</evidence>
<dbReference type="InterPro" id="IPR039974">
    <property type="entry name" value="Splicing_factor_SLU7"/>
</dbReference>
<evidence type="ECO:0000259" key="9">
    <source>
        <dbReference type="Pfam" id="PF11708"/>
    </source>
</evidence>
<comment type="subunit">
    <text evidence="7">Associated with the spliceosome.</text>
</comment>
<comment type="function">
    <text evidence="7">Involved in pre-mRNA splicing.</text>
</comment>
<dbReference type="OrthoDB" id="249612at2759"/>
<organism evidence="10 11">
    <name type="scientific">Malassezia vespertilionis</name>
    <dbReference type="NCBI Taxonomy" id="2020962"/>
    <lineage>
        <taxon>Eukaryota</taxon>
        <taxon>Fungi</taxon>
        <taxon>Dikarya</taxon>
        <taxon>Basidiomycota</taxon>
        <taxon>Ustilaginomycotina</taxon>
        <taxon>Malasseziomycetes</taxon>
        <taxon>Malasseziales</taxon>
        <taxon>Malasseziaceae</taxon>
        <taxon>Malassezia</taxon>
    </lineage>
</organism>
<reference evidence="10 11" key="1">
    <citation type="submission" date="2017-10" db="EMBL/GenBank/DDBJ databases">
        <title>A novel species of cold-tolerant Malassezia isolated from bats.</title>
        <authorList>
            <person name="Lorch J.M."/>
            <person name="Palmer J.M."/>
            <person name="Vanderwolf K.J."/>
            <person name="Schmidt K.Z."/>
            <person name="Verant M.L."/>
            <person name="Weller T.J."/>
            <person name="Blehert D.S."/>
        </authorList>
    </citation>
    <scope>NUCLEOTIDE SEQUENCE [LARGE SCALE GENOMIC DNA]</scope>
    <source>
        <strain evidence="10 11">NWHC:44797-103</strain>
    </source>
</reference>
<proteinExistence type="inferred from homology"/>
<name>A0A2N1J946_9BASI</name>
<comment type="similarity">
    <text evidence="2 7">Belongs to the SLU7 family.</text>
</comment>
<evidence type="ECO:0000256" key="8">
    <source>
        <dbReference type="SAM" id="MobiDB-lite"/>
    </source>
</evidence>